<dbReference type="InterPro" id="IPR027417">
    <property type="entry name" value="P-loop_NTPase"/>
</dbReference>
<evidence type="ECO:0000256" key="3">
    <source>
        <dbReference type="ARBA" id="ARBA00022840"/>
    </source>
</evidence>
<gene>
    <name evidence="9" type="ORF">BD410DRAFT_745105</name>
</gene>
<dbReference type="SUPFAM" id="SSF52540">
    <property type="entry name" value="P-loop containing nucleoside triphosphate hydrolases"/>
    <property type="match status" value="1"/>
</dbReference>
<dbReference type="EMBL" id="ML170166">
    <property type="protein sequence ID" value="TDL24496.1"/>
    <property type="molecule type" value="Genomic_DNA"/>
</dbReference>
<proteinExistence type="inferred from homology"/>
<dbReference type="EC" id="3.6.4.13" evidence="5"/>
<keyword evidence="10" id="KW-1185">Reference proteome</keyword>
<dbReference type="Pfam" id="PF00270">
    <property type="entry name" value="DEAD"/>
    <property type="match status" value="1"/>
</dbReference>
<dbReference type="InterPro" id="IPR011545">
    <property type="entry name" value="DEAD/DEAH_box_helicase_dom"/>
</dbReference>
<dbReference type="Gene3D" id="3.40.50.300">
    <property type="entry name" value="P-loop containing nucleotide triphosphate hydrolases"/>
    <property type="match status" value="2"/>
</dbReference>
<dbReference type="PROSITE" id="PS51194">
    <property type="entry name" value="HELICASE_CTER"/>
    <property type="match status" value="1"/>
</dbReference>
<evidence type="ECO:0000313" key="10">
    <source>
        <dbReference type="Proteomes" id="UP000294933"/>
    </source>
</evidence>
<keyword evidence="2 5" id="KW-0378">Hydrolase</keyword>
<feature type="region of interest" description="Disordered" evidence="6">
    <location>
        <begin position="651"/>
        <end position="770"/>
    </location>
</feature>
<dbReference type="GO" id="GO:0003724">
    <property type="term" value="F:RNA helicase activity"/>
    <property type="evidence" value="ECO:0007669"/>
    <property type="project" value="UniProtKB-EC"/>
</dbReference>
<evidence type="ECO:0000256" key="6">
    <source>
        <dbReference type="SAM" id="MobiDB-lite"/>
    </source>
</evidence>
<dbReference type="OrthoDB" id="193716at2759"/>
<dbReference type="CDD" id="cd18787">
    <property type="entry name" value="SF2_C_DEAD"/>
    <property type="match status" value="1"/>
</dbReference>
<dbReference type="VEuPathDB" id="FungiDB:BD410DRAFT_745105"/>
<dbReference type="AlphaFoldDB" id="A0A4Y7QAU9"/>
<comment type="function">
    <text evidence="5">RNA helicase.</text>
</comment>
<dbReference type="SMART" id="SM00490">
    <property type="entry name" value="HELICc"/>
    <property type="match status" value="1"/>
</dbReference>
<dbReference type="Pfam" id="PF00271">
    <property type="entry name" value="Helicase_C"/>
    <property type="match status" value="1"/>
</dbReference>
<keyword evidence="3 5" id="KW-0067">ATP-binding</keyword>
<dbReference type="Proteomes" id="UP000294933">
    <property type="component" value="Unassembled WGS sequence"/>
</dbReference>
<dbReference type="InterPro" id="IPR014001">
    <property type="entry name" value="Helicase_ATP-bd"/>
</dbReference>
<feature type="compositionally biased region" description="Basic and acidic residues" evidence="6">
    <location>
        <begin position="705"/>
        <end position="721"/>
    </location>
</feature>
<feature type="domain" description="Helicase ATP-binding" evidence="7">
    <location>
        <begin position="137"/>
        <end position="343"/>
    </location>
</feature>
<evidence type="ECO:0000256" key="4">
    <source>
        <dbReference type="ARBA" id="ARBA00022884"/>
    </source>
</evidence>
<evidence type="ECO:0000259" key="8">
    <source>
        <dbReference type="PROSITE" id="PS51194"/>
    </source>
</evidence>
<dbReference type="GO" id="GO:0005524">
    <property type="term" value="F:ATP binding"/>
    <property type="evidence" value="ECO:0007669"/>
    <property type="project" value="UniProtKB-UniRule"/>
</dbReference>
<dbReference type="PROSITE" id="PS51192">
    <property type="entry name" value="HELICASE_ATP_BIND_1"/>
    <property type="match status" value="1"/>
</dbReference>
<organism evidence="9 10">
    <name type="scientific">Rickenella mellea</name>
    <dbReference type="NCBI Taxonomy" id="50990"/>
    <lineage>
        <taxon>Eukaryota</taxon>
        <taxon>Fungi</taxon>
        <taxon>Dikarya</taxon>
        <taxon>Basidiomycota</taxon>
        <taxon>Agaricomycotina</taxon>
        <taxon>Agaricomycetes</taxon>
        <taxon>Hymenochaetales</taxon>
        <taxon>Rickenellaceae</taxon>
        <taxon>Rickenella</taxon>
    </lineage>
</organism>
<keyword evidence="1 5" id="KW-0547">Nucleotide-binding</keyword>
<evidence type="ECO:0000256" key="1">
    <source>
        <dbReference type="ARBA" id="ARBA00022741"/>
    </source>
</evidence>
<evidence type="ECO:0000313" key="9">
    <source>
        <dbReference type="EMBL" id="TDL24496.1"/>
    </source>
</evidence>
<reference evidence="9 10" key="1">
    <citation type="submission" date="2018-06" db="EMBL/GenBank/DDBJ databases">
        <title>A transcriptomic atlas of mushroom development highlights an independent origin of complex multicellularity.</title>
        <authorList>
            <consortium name="DOE Joint Genome Institute"/>
            <person name="Krizsan K."/>
            <person name="Almasi E."/>
            <person name="Merenyi Z."/>
            <person name="Sahu N."/>
            <person name="Viragh M."/>
            <person name="Koszo T."/>
            <person name="Mondo S."/>
            <person name="Kiss B."/>
            <person name="Balint B."/>
            <person name="Kues U."/>
            <person name="Barry K."/>
            <person name="Hegedus J.C."/>
            <person name="Henrissat B."/>
            <person name="Johnson J."/>
            <person name="Lipzen A."/>
            <person name="Ohm R."/>
            <person name="Nagy I."/>
            <person name="Pangilinan J."/>
            <person name="Yan J."/>
            <person name="Xiong Y."/>
            <person name="Grigoriev I.V."/>
            <person name="Hibbett D.S."/>
            <person name="Nagy L.G."/>
        </authorList>
    </citation>
    <scope>NUCLEOTIDE SEQUENCE [LARGE SCALE GENOMIC DNA]</scope>
    <source>
        <strain evidence="9 10">SZMC22713</strain>
    </source>
</reference>
<evidence type="ECO:0000256" key="2">
    <source>
        <dbReference type="ARBA" id="ARBA00022801"/>
    </source>
</evidence>
<accession>A0A4Y7QAU9</accession>
<dbReference type="GO" id="GO:0003723">
    <property type="term" value="F:RNA binding"/>
    <property type="evidence" value="ECO:0007669"/>
    <property type="project" value="UniProtKB-UniRule"/>
</dbReference>
<dbReference type="InterPro" id="IPR001650">
    <property type="entry name" value="Helicase_C-like"/>
</dbReference>
<dbReference type="GO" id="GO:0016787">
    <property type="term" value="F:hydrolase activity"/>
    <property type="evidence" value="ECO:0007669"/>
    <property type="project" value="UniProtKB-KW"/>
</dbReference>
<comment type="similarity">
    <text evidence="5">Belongs to the DEAD box helicase family.</text>
</comment>
<protein>
    <recommendedName>
        <fullName evidence="5">ATP-dependent RNA helicase</fullName>
        <ecNumber evidence="5">3.6.4.13</ecNumber>
    </recommendedName>
</protein>
<comment type="catalytic activity">
    <reaction evidence="5">
        <text>ATP + H2O = ADP + phosphate + H(+)</text>
        <dbReference type="Rhea" id="RHEA:13065"/>
        <dbReference type="ChEBI" id="CHEBI:15377"/>
        <dbReference type="ChEBI" id="CHEBI:15378"/>
        <dbReference type="ChEBI" id="CHEBI:30616"/>
        <dbReference type="ChEBI" id="CHEBI:43474"/>
        <dbReference type="ChEBI" id="CHEBI:456216"/>
        <dbReference type="EC" id="3.6.4.13"/>
    </reaction>
</comment>
<dbReference type="SMART" id="SM00487">
    <property type="entry name" value="DEXDc"/>
    <property type="match status" value="1"/>
</dbReference>
<feature type="domain" description="Helicase C-terminal" evidence="8">
    <location>
        <begin position="380"/>
        <end position="537"/>
    </location>
</feature>
<name>A0A4Y7QAU9_9AGAM</name>
<dbReference type="STRING" id="50990.A0A4Y7QAU9"/>
<feature type="region of interest" description="Disordered" evidence="6">
    <location>
        <begin position="69"/>
        <end position="88"/>
    </location>
</feature>
<evidence type="ECO:0000259" key="7">
    <source>
        <dbReference type="PROSITE" id="PS51192"/>
    </source>
</evidence>
<comment type="domain">
    <text evidence="5">The Q motif is unique to and characteristic of the DEAD box family of RNA helicases and controls ATP binding and hydrolysis.</text>
</comment>
<sequence length="770" mass="85826">MATVARKGLRTLCAASSSHLPSAWTSASRTSGTTSILLGQNFYRLQNFSSGSCCRALASTLIQLDTEEGPRFAGQRNDDDGRSDSARFDSLKGEISHDTLKAITVRPFKLTHMTPVQEAVLPLLPGLAEPFRARSPDEEQAPVRDLLVRAKTGTGKTLAFLVPAIEARLKAIEEHGKKAVRDAGLVSDKVLEARAKKLFTRTHVGTLIISPTRELATQIANEALRLSEHHPGFEVRLFVGGASKRMQMRDWMRGRRDIVVTTPGRMRDLLTSEPEIVEGIKHTQTLILDEADTLLDMGFRDDIDAIVDYLPQRPERQTFLFSATVSRAIQQVARATLDKRHLFINTVTEDTSPVHAHVPQYHTVLPFASEQLPHILRLLAHDQLINPGASKAIVFLPTTKMTQLYATFLRELSRAVLPAGKSTRVYEIHSKRTQEARTSTSNMFREDKSGASILVTSDVSARGVDYPNVSRVIQVGIPGSTDQYIHRIGRTGRAGTNGRGDLVLLPWEVGFVTWQLQEVPLKPITSNELKRQLHELSEKFDADPAEFFKDVKMAAVDKRGRRVGPVMHSAPISPRISSMGEEIAQLISSVDEEAVNETFTSLLGYYISRAADMRVQRSVVLEGCRNWTVEACGLPTAPYVSESFLQKIGFTNERPKQSGRNQFRESKARGGMFRNPWEGRGSQRLKSRTRDEPIWGTDDQSSDGPPRERSGYERRGDRGDRGQYGARSYQSTYGGSRDRDSYKSSEGWDSLPQRNTRTDAGERGYGISRR</sequence>
<feature type="compositionally biased region" description="Basic and acidic residues" evidence="6">
    <location>
        <begin position="76"/>
        <end position="88"/>
    </location>
</feature>
<keyword evidence="5" id="KW-0347">Helicase</keyword>
<keyword evidence="4 5" id="KW-0694">RNA-binding</keyword>
<evidence type="ECO:0000256" key="5">
    <source>
        <dbReference type="RuleBase" id="RU365068"/>
    </source>
</evidence>
<dbReference type="PANTHER" id="PTHR24031">
    <property type="entry name" value="RNA HELICASE"/>
    <property type="match status" value="1"/>
</dbReference>